<proteinExistence type="inferred from homology"/>
<dbReference type="InterPro" id="IPR027640">
    <property type="entry name" value="Kinesin-like_fam"/>
</dbReference>
<evidence type="ECO:0000256" key="1">
    <source>
        <dbReference type="ARBA" id="ARBA00004245"/>
    </source>
</evidence>
<dbReference type="GO" id="GO:0007018">
    <property type="term" value="P:microtubule-based movement"/>
    <property type="evidence" value="ECO:0007669"/>
    <property type="project" value="InterPro"/>
</dbReference>
<keyword evidence="5" id="KW-0963">Cytoplasm</keyword>
<comment type="caution">
    <text evidence="6">Lacks conserved residue(s) required for the propagation of feature annotation.</text>
</comment>
<name>A0A9J6CTX8_RHIMP</name>
<dbReference type="VEuPathDB" id="VectorBase:LOC119187806"/>
<evidence type="ECO:0000259" key="7">
    <source>
        <dbReference type="PROSITE" id="PS50067"/>
    </source>
</evidence>
<dbReference type="SUPFAM" id="SSF52540">
    <property type="entry name" value="P-loop containing nucleoside triphosphate hydrolases"/>
    <property type="match status" value="1"/>
</dbReference>
<feature type="domain" description="Kinesin motor" evidence="7">
    <location>
        <begin position="1"/>
        <end position="112"/>
    </location>
</feature>
<dbReference type="InterPro" id="IPR027417">
    <property type="entry name" value="P-loop_NTPase"/>
</dbReference>
<comment type="caution">
    <text evidence="8">The sequence shown here is derived from an EMBL/GenBank/DDBJ whole genome shotgun (WGS) entry which is preliminary data.</text>
</comment>
<keyword evidence="5" id="KW-0206">Cytoskeleton</keyword>
<dbReference type="AlphaFoldDB" id="A0A9J6CTX8"/>
<keyword evidence="2" id="KW-0493">Microtubule</keyword>
<gene>
    <name evidence="8" type="ORF">HPB51_029664</name>
</gene>
<dbReference type="GO" id="GO:0003777">
    <property type="term" value="F:microtubule motor activity"/>
    <property type="evidence" value="ECO:0007669"/>
    <property type="project" value="InterPro"/>
</dbReference>
<evidence type="ECO:0000256" key="4">
    <source>
        <dbReference type="ARBA" id="ARBA00023175"/>
    </source>
</evidence>
<dbReference type="PROSITE" id="PS50067">
    <property type="entry name" value="KINESIN_MOTOR_2"/>
    <property type="match status" value="1"/>
</dbReference>
<dbReference type="PANTHER" id="PTHR47968">
    <property type="entry name" value="CENTROMERE PROTEIN E"/>
    <property type="match status" value="1"/>
</dbReference>
<protein>
    <recommendedName>
        <fullName evidence="7">Kinesin motor domain-containing protein</fullName>
    </recommendedName>
</protein>
<dbReference type="GO" id="GO:0005874">
    <property type="term" value="C:microtubule"/>
    <property type="evidence" value="ECO:0007669"/>
    <property type="project" value="UniProtKB-KW"/>
</dbReference>
<dbReference type="PANTHER" id="PTHR47968:SF13">
    <property type="entry name" value="KINESIN-LIKE PROTEIN KIF19 ISOFORM X1"/>
    <property type="match status" value="1"/>
</dbReference>
<comment type="subcellular location">
    <subcellularLocation>
        <location evidence="1">Cytoplasm</location>
        <location evidence="1">Cytoskeleton</location>
    </subcellularLocation>
</comment>
<dbReference type="Pfam" id="PF00225">
    <property type="entry name" value="Kinesin"/>
    <property type="match status" value="1"/>
</dbReference>
<accession>A0A9J6CTX8</accession>
<sequence>MLGSEECPGVVSLMAIELYRHVDKNRIEGHSCDVAVAYLEFYNEVVYVVKTENLTSTSKGISVSKDSKLAHILKDCLSGTCGTLMIAAVSPSKLSYNDTHNTLKYAEQDMKIKQQAKKHVLNVNVLKPMYRSFIEEYKEKEEGLQRKLD</sequence>
<evidence type="ECO:0000256" key="2">
    <source>
        <dbReference type="ARBA" id="ARBA00022701"/>
    </source>
</evidence>
<dbReference type="Gene3D" id="1.20.58.1980">
    <property type="match status" value="1"/>
</dbReference>
<evidence type="ECO:0000256" key="3">
    <source>
        <dbReference type="ARBA" id="ARBA00023054"/>
    </source>
</evidence>
<dbReference type="Proteomes" id="UP000821866">
    <property type="component" value="Unassembled WGS sequence"/>
</dbReference>
<dbReference type="InterPro" id="IPR001752">
    <property type="entry name" value="Kinesin_motor_dom"/>
</dbReference>
<dbReference type="EMBL" id="JABSTU010006858">
    <property type="protein sequence ID" value="KAH7931882.1"/>
    <property type="molecule type" value="Genomic_DNA"/>
</dbReference>
<evidence type="ECO:0000313" key="8">
    <source>
        <dbReference type="EMBL" id="KAH7931882.1"/>
    </source>
</evidence>
<keyword evidence="4" id="KW-0505">Motor protein</keyword>
<keyword evidence="9" id="KW-1185">Reference proteome</keyword>
<comment type="similarity">
    <text evidence="6">Belongs to the TRAFAC class myosin-kinesin ATPase superfamily. Kinesin family.</text>
</comment>
<reference evidence="8" key="2">
    <citation type="submission" date="2021-09" db="EMBL/GenBank/DDBJ databases">
        <authorList>
            <person name="Jia N."/>
            <person name="Wang J."/>
            <person name="Shi W."/>
            <person name="Du L."/>
            <person name="Sun Y."/>
            <person name="Zhan W."/>
            <person name="Jiang J."/>
            <person name="Wang Q."/>
            <person name="Zhang B."/>
            <person name="Ji P."/>
            <person name="Sakyi L.B."/>
            <person name="Cui X."/>
            <person name="Yuan T."/>
            <person name="Jiang B."/>
            <person name="Yang W."/>
            <person name="Lam T.T.-Y."/>
            <person name="Chang Q."/>
            <person name="Ding S."/>
            <person name="Wang X."/>
            <person name="Zhu J."/>
            <person name="Ruan X."/>
            <person name="Zhao L."/>
            <person name="Wei J."/>
            <person name="Que T."/>
            <person name="Du C."/>
            <person name="Cheng J."/>
            <person name="Dai P."/>
            <person name="Han X."/>
            <person name="Huang E."/>
            <person name="Gao Y."/>
            <person name="Liu J."/>
            <person name="Shao H."/>
            <person name="Ye R."/>
            <person name="Li L."/>
            <person name="Wei W."/>
            <person name="Wang X."/>
            <person name="Wang C."/>
            <person name="Huo Q."/>
            <person name="Li W."/>
            <person name="Guo W."/>
            <person name="Chen H."/>
            <person name="Chen S."/>
            <person name="Zhou L."/>
            <person name="Zhou L."/>
            <person name="Ni X."/>
            <person name="Tian J."/>
            <person name="Zhou Y."/>
            <person name="Sheng Y."/>
            <person name="Liu T."/>
            <person name="Pan Y."/>
            <person name="Xia L."/>
            <person name="Li J."/>
            <person name="Zhao F."/>
            <person name="Cao W."/>
        </authorList>
    </citation>
    <scope>NUCLEOTIDE SEQUENCE</scope>
    <source>
        <strain evidence="8">Rmic-2018</strain>
        <tissue evidence="8">Larvae</tissue>
    </source>
</reference>
<evidence type="ECO:0000256" key="6">
    <source>
        <dbReference type="PROSITE-ProRule" id="PRU00283"/>
    </source>
</evidence>
<dbReference type="GO" id="GO:0008017">
    <property type="term" value="F:microtubule binding"/>
    <property type="evidence" value="ECO:0007669"/>
    <property type="project" value="InterPro"/>
</dbReference>
<dbReference type="GO" id="GO:0005524">
    <property type="term" value="F:ATP binding"/>
    <property type="evidence" value="ECO:0007669"/>
    <property type="project" value="InterPro"/>
</dbReference>
<evidence type="ECO:0000313" key="9">
    <source>
        <dbReference type="Proteomes" id="UP000821866"/>
    </source>
</evidence>
<organism evidence="8 9">
    <name type="scientific">Rhipicephalus microplus</name>
    <name type="common">Cattle tick</name>
    <name type="synonym">Boophilus microplus</name>
    <dbReference type="NCBI Taxonomy" id="6941"/>
    <lineage>
        <taxon>Eukaryota</taxon>
        <taxon>Metazoa</taxon>
        <taxon>Ecdysozoa</taxon>
        <taxon>Arthropoda</taxon>
        <taxon>Chelicerata</taxon>
        <taxon>Arachnida</taxon>
        <taxon>Acari</taxon>
        <taxon>Parasitiformes</taxon>
        <taxon>Ixodida</taxon>
        <taxon>Ixodoidea</taxon>
        <taxon>Ixodidae</taxon>
        <taxon>Rhipicephalinae</taxon>
        <taxon>Rhipicephalus</taxon>
        <taxon>Boophilus</taxon>
    </lineage>
</organism>
<reference evidence="8" key="1">
    <citation type="journal article" date="2020" name="Cell">
        <title>Large-Scale Comparative Analyses of Tick Genomes Elucidate Their Genetic Diversity and Vector Capacities.</title>
        <authorList>
            <consortium name="Tick Genome and Microbiome Consortium (TIGMIC)"/>
            <person name="Jia N."/>
            <person name="Wang J."/>
            <person name="Shi W."/>
            <person name="Du L."/>
            <person name="Sun Y."/>
            <person name="Zhan W."/>
            <person name="Jiang J.F."/>
            <person name="Wang Q."/>
            <person name="Zhang B."/>
            <person name="Ji P."/>
            <person name="Bell-Sakyi L."/>
            <person name="Cui X.M."/>
            <person name="Yuan T.T."/>
            <person name="Jiang B.G."/>
            <person name="Yang W.F."/>
            <person name="Lam T.T."/>
            <person name="Chang Q.C."/>
            <person name="Ding S.J."/>
            <person name="Wang X.J."/>
            <person name="Zhu J.G."/>
            <person name="Ruan X.D."/>
            <person name="Zhao L."/>
            <person name="Wei J.T."/>
            <person name="Ye R.Z."/>
            <person name="Que T.C."/>
            <person name="Du C.H."/>
            <person name="Zhou Y.H."/>
            <person name="Cheng J.X."/>
            <person name="Dai P.F."/>
            <person name="Guo W.B."/>
            <person name="Han X.H."/>
            <person name="Huang E.J."/>
            <person name="Li L.F."/>
            <person name="Wei W."/>
            <person name="Gao Y.C."/>
            <person name="Liu J.Z."/>
            <person name="Shao H.Z."/>
            <person name="Wang X."/>
            <person name="Wang C.C."/>
            <person name="Yang T.C."/>
            <person name="Huo Q.B."/>
            <person name="Li W."/>
            <person name="Chen H.Y."/>
            <person name="Chen S.E."/>
            <person name="Zhou L.G."/>
            <person name="Ni X.B."/>
            <person name="Tian J.H."/>
            <person name="Sheng Y."/>
            <person name="Liu T."/>
            <person name="Pan Y.S."/>
            <person name="Xia L.Y."/>
            <person name="Li J."/>
            <person name="Zhao F."/>
            <person name="Cao W.C."/>
        </authorList>
    </citation>
    <scope>NUCLEOTIDE SEQUENCE</scope>
    <source>
        <strain evidence="8">Rmic-2018</strain>
    </source>
</reference>
<evidence type="ECO:0000256" key="5">
    <source>
        <dbReference type="ARBA" id="ARBA00023212"/>
    </source>
</evidence>
<keyword evidence="3" id="KW-0175">Coiled coil</keyword>